<proteinExistence type="predicted"/>
<dbReference type="RefSeq" id="WP_117327457.1">
    <property type="nucleotide sequence ID" value="NZ_QVTE01000043.1"/>
</dbReference>
<evidence type="ECO:0000313" key="2">
    <source>
        <dbReference type="Proteomes" id="UP000264541"/>
    </source>
</evidence>
<evidence type="ECO:0000313" key="1">
    <source>
        <dbReference type="EMBL" id="RFU67462.1"/>
    </source>
</evidence>
<dbReference type="EMBL" id="QVTE01000043">
    <property type="protein sequence ID" value="RFU67462.1"/>
    <property type="molecule type" value="Genomic_DNA"/>
</dbReference>
<organism evidence="1 2">
    <name type="scientific">Peribacillus saganii</name>
    <dbReference type="NCBI Taxonomy" id="2303992"/>
    <lineage>
        <taxon>Bacteria</taxon>
        <taxon>Bacillati</taxon>
        <taxon>Bacillota</taxon>
        <taxon>Bacilli</taxon>
        <taxon>Bacillales</taxon>
        <taxon>Bacillaceae</taxon>
        <taxon>Peribacillus</taxon>
    </lineage>
</organism>
<reference evidence="1 2" key="1">
    <citation type="submission" date="2018-08" db="EMBL/GenBank/DDBJ databases">
        <title>Bacillus chawlae sp. nov., Bacillus glennii sp. nov., and Bacillus saganii sp. nov. Isolated from the Vehicle Assembly Building at Kennedy Space Center where the Viking Spacecraft were Assembled.</title>
        <authorList>
            <person name="Seuylemezian A."/>
            <person name="Vaishampayan P."/>
        </authorList>
    </citation>
    <scope>NUCLEOTIDE SEQUENCE [LARGE SCALE GENOMIC DNA]</scope>
    <source>
        <strain evidence="1 2">V47-23a</strain>
    </source>
</reference>
<comment type="caution">
    <text evidence="1">The sequence shown here is derived from an EMBL/GenBank/DDBJ whole genome shotgun (WGS) entry which is preliminary data.</text>
</comment>
<accession>A0A372LL38</accession>
<sequence>MNNQTINSINETLQAYGFEQYQLSDLSQDNELLLKHESGTIALNGKNLLHDLHLGKSKNLSSLINAIDLYDLTYSLAEICAKGFSKFTCIKEIAIGYYSFCKGTCYHYGDKKIYVNPSYVFKRWKTTFSKSITLKDFITVLLLHELGHAFQDNEKPLLQRKTEFFSENIHSEFISEAIQKYKHFLIKTEIDAWDRTKHLLKEFSLDSVSFTQVKSDCLNSYASLNDLEIEKRLKRVYKHLVCK</sequence>
<name>A0A372LL38_9BACI</name>
<dbReference type="OrthoDB" id="2836643at2"/>
<dbReference type="Proteomes" id="UP000264541">
    <property type="component" value="Unassembled WGS sequence"/>
</dbReference>
<gene>
    <name evidence="1" type="ORF">D0469_14485</name>
</gene>
<keyword evidence="2" id="KW-1185">Reference proteome</keyword>
<dbReference type="AlphaFoldDB" id="A0A372LL38"/>
<protein>
    <submittedName>
        <fullName evidence="1">Uncharacterized protein</fullName>
    </submittedName>
</protein>